<accession>T1A275</accession>
<feature type="transmembrane region" description="Helical" evidence="1">
    <location>
        <begin position="101"/>
        <end position="125"/>
    </location>
</feature>
<proteinExistence type="predicted"/>
<keyword evidence="1" id="KW-1133">Transmembrane helix</keyword>
<dbReference type="InterPro" id="IPR009272">
    <property type="entry name" value="DUF929"/>
</dbReference>
<keyword evidence="1" id="KW-0812">Transmembrane</keyword>
<sequence>MVDWDRVDELKQKGWDWNRIAADSKVSFHPDSSVQQAGPALRRLYYRRQSRAGREAPTSVTKKVDPTIERKWSIARAGYLLTPIFGIWFLIAYLAPSPVGLLISAIPWLALGLAIAVILLAVGLLRSNKRWTTVLRGTLIWGVVGGIAIAGVIGLAGSLIYGCPYLPPASSLTSQSASAQPSQGVPAWQSGGMAPWQDGGKPIVYFYGATWCPYCSAASWSIWKALSQYSTSVTNVQTGFSSLADTAPGTPEVILANLVVNSPSISWKVSEDTSGVDGNFPGTANCYQQAYVSAYSNGGIPFLVINGQIVHAGQINPPGNLASFSYASTAPSHNGAALMQQQVTNESGQGWNMVSFQAYWIMAFIAHVLGTPVSQLSTQYGWSATTTSSVQADVNQIT</sequence>
<dbReference type="EMBL" id="AUZY01006361">
    <property type="protein sequence ID" value="EQD54636.1"/>
    <property type="molecule type" value="Genomic_DNA"/>
</dbReference>
<evidence type="ECO:0000256" key="1">
    <source>
        <dbReference type="SAM" id="Phobius"/>
    </source>
</evidence>
<name>T1A275_9ZZZZ</name>
<reference evidence="2" key="2">
    <citation type="journal article" date="2014" name="ISME J.">
        <title>Microbial stratification in low pH oxic and suboxic macroscopic growths along an acid mine drainage.</title>
        <authorList>
            <person name="Mendez-Garcia C."/>
            <person name="Mesa V."/>
            <person name="Sprenger R.R."/>
            <person name="Richter M."/>
            <person name="Diez M.S."/>
            <person name="Solano J."/>
            <person name="Bargiela R."/>
            <person name="Golyshina O.V."/>
            <person name="Manteca A."/>
            <person name="Ramos J.L."/>
            <person name="Gallego J.R."/>
            <person name="Llorente I."/>
            <person name="Martins Dos Santos V.A."/>
            <person name="Jensen O.N."/>
            <person name="Pelaez A.I."/>
            <person name="Sanchez J."/>
            <person name="Ferrer M."/>
        </authorList>
    </citation>
    <scope>NUCLEOTIDE SEQUENCE</scope>
</reference>
<feature type="transmembrane region" description="Helical" evidence="1">
    <location>
        <begin position="77"/>
        <end position="95"/>
    </location>
</feature>
<dbReference type="Pfam" id="PF06053">
    <property type="entry name" value="DUF929"/>
    <property type="match status" value="1"/>
</dbReference>
<dbReference type="SUPFAM" id="SSF52833">
    <property type="entry name" value="Thioredoxin-like"/>
    <property type="match status" value="1"/>
</dbReference>
<gene>
    <name evidence="2" type="ORF">B1B_09595</name>
</gene>
<evidence type="ECO:0000313" key="2">
    <source>
        <dbReference type="EMBL" id="EQD54636.1"/>
    </source>
</evidence>
<protein>
    <submittedName>
        <fullName evidence="2">Membrane protein containing DUF929</fullName>
    </submittedName>
</protein>
<dbReference type="InterPro" id="IPR036249">
    <property type="entry name" value="Thioredoxin-like_sf"/>
</dbReference>
<feature type="transmembrane region" description="Helical" evidence="1">
    <location>
        <begin position="137"/>
        <end position="161"/>
    </location>
</feature>
<comment type="caution">
    <text evidence="2">The sequence shown here is derived from an EMBL/GenBank/DDBJ whole genome shotgun (WGS) entry which is preliminary data.</text>
</comment>
<keyword evidence="1" id="KW-0472">Membrane</keyword>
<dbReference type="AlphaFoldDB" id="T1A275"/>
<reference evidence="2" key="1">
    <citation type="submission" date="2013-08" db="EMBL/GenBank/DDBJ databases">
        <authorList>
            <person name="Mendez C."/>
            <person name="Richter M."/>
            <person name="Ferrer M."/>
            <person name="Sanchez J."/>
        </authorList>
    </citation>
    <scope>NUCLEOTIDE SEQUENCE</scope>
</reference>
<organism evidence="2">
    <name type="scientific">mine drainage metagenome</name>
    <dbReference type="NCBI Taxonomy" id="410659"/>
    <lineage>
        <taxon>unclassified sequences</taxon>
        <taxon>metagenomes</taxon>
        <taxon>ecological metagenomes</taxon>
    </lineage>
</organism>